<keyword evidence="2" id="KW-1185">Reference proteome</keyword>
<accession>A0A0H1BMA8</accession>
<reference evidence="2" key="1">
    <citation type="journal article" date="2015" name="PLoS Genet.">
        <title>The dynamic genome and transcriptome of the human fungal pathogen Blastomyces and close relative Emmonsia.</title>
        <authorList>
            <person name="Munoz J.F."/>
            <person name="Gauthier G.M."/>
            <person name="Desjardins C.A."/>
            <person name="Gallo J.E."/>
            <person name="Holder J."/>
            <person name="Sullivan T.D."/>
            <person name="Marty A.J."/>
            <person name="Carmen J.C."/>
            <person name="Chen Z."/>
            <person name="Ding L."/>
            <person name="Gujja S."/>
            <person name="Magrini V."/>
            <person name="Misas E."/>
            <person name="Mitreva M."/>
            <person name="Priest M."/>
            <person name="Saif S."/>
            <person name="Whiston E.A."/>
            <person name="Young S."/>
            <person name="Zeng Q."/>
            <person name="Goldman W.E."/>
            <person name="Mardis E.R."/>
            <person name="Taylor J.W."/>
            <person name="McEwen J.G."/>
            <person name="Clay O.K."/>
            <person name="Klein B.S."/>
            <person name="Cuomo C.A."/>
        </authorList>
    </citation>
    <scope>NUCLEOTIDE SEQUENCE [LARGE SCALE GENOMIC DNA]</scope>
    <source>
        <strain evidence="2">UAMH 139</strain>
    </source>
</reference>
<organism evidence="1 2">
    <name type="scientific">Blastomyces silverae</name>
    <dbReference type="NCBI Taxonomy" id="2060906"/>
    <lineage>
        <taxon>Eukaryota</taxon>
        <taxon>Fungi</taxon>
        <taxon>Dikarya</taxon>
        <taxon>Ascomycota</taxon>
        <taxon>Pezizomycotina</taxon>
        <taxon>Eurotiomycetes</taxon>
        <taxon>Eurotiomycetidae</taxon>
        <taxon>Onygenales</taxon>
        <taxon>Ajellomycetaceae</taxon>
        <taxon>Blastomyces</taxon>
    </lineage>
</organism>
<evidence type="ECO:0000313" key="1">
    <source>
        <dbReference type="EMBL" id="KLJ12445.1"/>
    </source>
</evidence>
<dbReference type="Proteomes" id="UP000053573">
    <property type="component" value="Unassembled WGS sequence"/>
</dbReference>
<comment type="caution">
    <text evidence="1">The sequence shown here is derived from an EMBL/GenBank/DDBJ whole genome shotgun (WGS) entry which is preliminary data.</text>
</comment>
<gene>
    <name evidence="1" type="ORF">EMPG_12522</name>
</gene>
<name>A0A0H1BMA8_9EURO</name>
<proteinExistence type="predicted"/>
<evidence type="ECO:0000313" key="2">
    <source>
        <dbReference type="Proteomes" id="UP000053573"/>
    </source>
</evidence>
<protein>
    <submittedName>
        <fullName evidence="1">Uncharacterized protein</fullName>
    </submittedName>
</protein>
<dbReference type="EMBL" id="LDEV01000904">
    <property type="protein sequence ID" value="KLJ12445.1"/>
    <property type="molecule type" value="Genomic_DNA"/>
</dbReference>
<sequence length="110" mass="12322">MIHYSQVYRLPKGSTLTDINEAPFLMLQNLGHQSASGTIRMMKLNPNAILPETQMLHFMLRSNSSGHIGRPTNQPTNTWSLRHKLAAGNQTKLKLNFGPHNTSLFAVKVL</sequence>
<dbReference type="AlphaFoldDB" id="A0A0H1BMA8"/>